<protein>
    <submittedName>
        <fullName evidence="9">Lipoprotein releasing system transmembrane protein LolC</fullName>
    </submittedName>
</protein>
<comment type="caution">
    <text evidence="9">The sequence shown here is derived from an EMBL/GenBank/DDBJ whole genome shotgun (WGS) entry which is preliminary data.</text>
</comment>
<comment type="subcellular location">
    <subcellularLocation>
        <location evidence="1">Cell membrane</location>
        <topology evidence="1">Multi-pass membrane protein</topology>
    </subcellularLocation>
</comment>
<sequence length="114" mass="11792">MVVMEKQAEVAILKTQGMTSRQVLLVFMVQGASSGVVGAIIGGLLGTVLAMNLNSVLSVTGGSLIMAGGRLPVVIEPLQILIVIAGAILLSLLATVFPSYRAASVRPAEALRYE</sequence>
<dbReference type="Pfam" id="PF02687">
    <property type="entry name" value="FtsX"/>
    <property type="match status" value="1"/>
</dbReference>
<reference evidence="9 10" key="1">
    <citation type="journal article" date="2014" name="Genome Announc.">
        <title>Draft Genome Sequences of Two Vibrionaceae Species, Vibrio ponticus C121 and Photobacterium aphoticum C119, Isolated as Coral Reef Microbiota.</title>
        <authorList>
            <person name="Al-saari N."/>
            <person name="Meirelles P.M."/>
            <person name="Mino S."/>
            <person name="Suda W."/>
            <person name="Oshima K."/>
            <person name="Hattori M."/>
            <person name="Ohkuma M."/>
            <person name="Thompson F.L."/>
            <person name="Gomez-Gil B."/>
            <person name="Sawabe T."/>
            <person name="Sawabe T."/>
        </authorList>
    </citation>
    <scope>NUCLEOTIDE SEQUENCE [LARGE SCALE GENOMIC DNA]</scope>
    <source>
        <strain evidence="9 10">JCM 19237</strain>
    </source>
</reference>
<organism evidence="9 10">
    <name type="scientific">Photobacterium aphoticum</name>
    <dbReference type="NCBI Taxonomy" id="754436"/>
    <lineage>
        <taxon>Bacteria</taxon>
        <taxon>Pseudomonadati</taxon>
        <taxon>Pseudomonadota</taxon>
        <taxon>Gammaproteobacteria</taxon>
        <taxon>Vibrionales</taxon>
        <taxon>Vibrionaceae</taxon>
        <taxon>Photobacterium</taxon>
    </lineage>
</organism>
<gene>
    <name evidence="9" type="ORF">JCM19237_3520</name>
</gene>
<dbReference type="eggNOG" id="COG4591">
    <property type="taxonomic scope" value="Bacteria"/>
</dbReference>
<keyword evidence="9" id="KW-0449">Lipoprotein</keyword>
<dbReference type="GO" id="GO:0098797">
    <property type="term" value="C:plasma membrane protein complex"/>
    <property type="evidence" value="ECO:0007669"/>
    <property type="project" value="TreeGrafter"/>
</dbReference>
<dbReference type="EMBL" id="BBMN01000006">
    <property type="protein sequence ID" value="GAL05137.1"/>
    <property type="molecule type" value="Genomic_DNA"/>
</dbReference>
<evidence type="ECO:0000259" key="8">
    <source>
        <dbReference type="Pfam" id="PF02687"/>
    </source>
</evidence>
<keyword evidence="5 7" id="KW-1133">Transmembrane helix</keyword>
<name>A0A090RC35_9GAMM</name>
<dbReference type="Proteomes" id="UP000029227">
    <property type="component" value="Unassembled WGS sequence"/>
</dbReference>
<keyword evidence="4 7" id="KW-0812">Transmembrane</keyword>
<dbReference type="InterPro" id="IPR003838">
    <property type="entry name" value="ABC3_permease_C"/>
</dbReference>
<dbReference type="GO" id="GO:0044874">
    <property type="term" value="P:lipoprotein localization to outer membrane"/>
    <property type="evidence" value="ECO:0007669"/>
    <property type="project" value="TreeGrafter"/>
</dbReference>
<evidence type="ECO:0000313" key="10">
    <source>
        <dbReference type="Proteomes" id="UP000029227"/>
    </source>
</evidence>
<feature type="transmembrane region" description="Helical" evidence="7">
    <location>
        <begin position="23"/>
        <end position="51"/>
    </location>
</feature>
<dbReference type="InterPro" id="IPR051447">
    <property type="entry name" value="Lipoprotein-release_system"/>
</dbReference>
<feature type="transmembrane region" description="Helical" evidence="7">
    <location>
        <begin position="78"/>
        <end position="97"/>
    </location>
</feature>
<evidence type="ECO:0000256" key="6">
    <source>
        <dbReference type="ARBA" id="ARBA00023136"/>
    </source>
</evidence>
<accession>A0A090RC35</accession>
<keyword evidence="6 7" id="KW-0472">Membrane</keyword>
<dbReference type="PANTHER" id="PTHR30489:SF8">
    <property type="entry name" value="LIPOPROTEIN-RELEASING SYSTEM TRANSMEMBRANE PROTEIN LOLC"/>
    <property type="match status" value="1"/>
</dbReference>
<dbReference type="STRING" id="754436.JCM19237_3520"/>
<evidence type="ECO:0000313" key="9">
    <source>
        <dbReference type="EMBL" id="GAL05137.1"/>
    </source>
</evidence>
<evidence type="ECO:0000256" key="3">
    <source>
        <dbReference type="ARBA" id="ARBA00022475"/>
    </source>
</evidence>
<proteinExistence type="inferred from homology"/>
<evidence type="ECO:0000256" key="5">
    <source>
        <dbReference type="ARBA" id="ARBA00022989"/>
    </source>
</evidence>
<dbReference type="PANTHER" id="PTHR30489">
    <property type="entry name" value="LIPOPROTEIN-RELEASING SYSTEM TRANSMEMBRANE PROTEIN LOLE"/>
    <property type="match status" value="1"/>
</dbReference>
<feature type="domain" description="ABC3 transporter permease C-terminal" evidence="8">
    <location>
        <begin position="2"/>
        <end position="104"/>
    </location>
</feature>
<comment type="similarity">
    <text evidence="2">Belongs to the ABC-4 integral membrane protein family. LolC/E subfamily.</text>
</comment>
<evidence type="ECO:0000256" key="4">
    <source>
        <dbReference type="ARBA" id="ARBA00022692"/>
    </source>
</evidence>
<dbReference type="AlphaFoldDB" id="A0A090RC35"/>
<evidence type="ECO:0000256" key="7">
    <source>
        <dbReference type="SAM" id="Phobius"/>
    </source>
</evidence>
<evidence type="ECO:0000256" key="1">
    <source>
        <dbReference type="ARBA" id="ARBA00004651"/>
    </source>
</evidence>
<evidence type="ECO:0000256" key="2">
    <source>
        <dbReference type="ARBA" id="ARBA00005236"/>
    </source>
</evidence>
<keyword evidence="3" id="KW-1003">Cell membrane</keyword>